<gene>
    <name evidence="1" type="ORF">JOF47_001834</name>
</gene>
<evidence type="ECO:0000313" key="2">
    <source>
        <dbReference type="Proteomes" id="UP001296993"/>
    </source>
</evidence>
<protein>
    <recommendedName>
        <fullName evidence="3">HNH endonuclease</fullName>
    </recommendedName>
</protein>
<evidence type="ECO:0000313" key="1">
    <source>
        <dbReference type="EMBL" id="MBP2386323.1"/>
    </source>
</evidence>
<accession>A0ABS4XCW4</accession>
<reference evidence="1 2" key="1">
    <citation type="submission" date="2021-03" db="EMBL/GenBank/DDBJ databases">
        <title>Sequencing the genomes of 1000 actinobacteria strains.</title>
        <authorList>
            <person name="Klenk H.-P."/>
        </authorList>
    </citation>
    <scope>NUCLEOTIDE SEQUENCE [LARGE SCALE GENOMIC DNA]</scope>
    <source>
        <strain evidence="1 2">DSM 15797</strain>
    </source>
</reference>
<dbReference type="Proteomes" id="UP001296993">
    <property type="component" value="Unassembled WGS sequence"/>
</dbReference>
<keyword evidence="2" id="KW-1185">Reference proteome</keyword>
<organism evidence="1 2">
    <name type="scientific">Paeniglutamicibacter kerguelensis</name>
    <dbReference type="NCBI Taxonomy" id="254788"/>
    <lineage>
        <taxon>Bacteria</taxon>
        <taxon>Bacillati</taxon>
        <taxon>Actinomycetota</taxon>
        <taxon>Actinomycetes</taxon>
        <taxon>Micrococcales</taxon>
        <taxon>Micrococcaceae</taxon>
        <taxon>Paeniglutamicibacter</taxon>
    </lineage>
</organism>
<evidence type="ECO:0008006" key="3">
    <source>
        <dbReference type="Google" id="ProtNLM"/>
    </source>
</evidence>
<proteinExistence type="predicted"/>
<comment type="caution">
    <text evidence="1">The sequence shown here is derived from an EMBL/GenBank/DDBJ whole genome shotgun (WGS) entry which is preliminary data.</text>
</comment>
<dbReference type="RefSeq" id="WP_342592748.1">
    <property type="nucleotide sequence ID" value="NZ_BAAAJY010000002.1"/>
</dbReference>
<name>A0ABS4XCW4_9MICC</name>
<sequence>MIDRGQQIASKPLVAMAFQLQFNCSEEGPPPLSGGGQTRTILDRLGFKLVDLHAEKSQETSEPLRIAIGPTTKFWWANQSANFDPVYDDGTLWAPLRDRRGQQVDHWRTLDDARPGDLVFHYASPEIRGLSRVATMPQPAYPPRGYDDVPADTKGSLLLTEPVNEIRVPRGQALGVLDSGQGPVTASGTLRNGYFFPVYADHALELLRQAGLETVNQAAADADARAETPEQFLGGASDRLAIVAVRAEQRFLRGQQLRRWGGLCLLCGQTLPKELLVAAHIKPRWACSENERMDTRNVSMLACLFGCDALFELGYVVVGEHGAIERGSHSNVQIESRIREIVGRQCMAHDDNSRRYFAWHRQHHSSNPGTQQ</sequence>
<dbReference type="EMBL" id="JAGIOF010000001">
    <property type="protein sequence ID" value="MBP2386323.1"/>
    <property type="molecule type" value="Genomic_DNA"/>
</dbReference>